<feature type="transmembrane region" description="Helical" evidence="1">
    <location>
        <begin position="352"/>
        <end position="371"/>
    </location>
</feature>
<feature type="transmembrane region" description="Helical" evidence="1">
    <location>
        <begin position="41"/>
        <end position="61"/>
    </location>
</feature>
<evidence type="ECO:0000313" key="5">
    <source>
        <dbReference type="Proteomes" id="UP000008808"/>
    </source>
</evidence>
<dbReference type="EMBL" id="CP000157">
    <property type="protein sequence ID" value="ABC64983.1"/>
    <property type="molecule type" value="Genomic_DNA"/>
</dbReference>
<dbReference type="OrthoDB" id="9796461at2"/>
<dbReference type="InterPro" id="IPR002656">
    <property type="entry name" value="Acyl_transf_3_dom"/>
</dbReference>
<keyword evidence="1" id="KW-0812">Transmembrane</keyword>
<dbReference type="InterPro" id="IPR043968">
    <property type="entry name" value="SGNH"/>
</dbReference>
<dbReference type="RefSeq" id="WP_011415805.1">
    <property type="nucleotide sequence ID" value="NC_007722.1"/>
</dbReference>
<dbReference type="AlphaFoldDB" id="Q2N5Q8"/>
<feature type="domain" description="Acyltransferase 3" evidence="2">
    <location>
        <begin position="16"/>
        <end position="331"/>
    </location>
</feature>
<proteinExistence type="predicted"/>
<feature type="transmembrane region" description="Helical" evidence="1">
    <location>
        <begin position="307"/>
        <end position="331"/>
    </location>
</feature>
<accession>Q2N5Q8</accession>
<evidence type="ECO:0000259" key="3">
    <source>
        <dbReference type="Pfam" id="PF19040"/>
    </source>
</evidence>
<keyword evidence="5" id="KW-1185">Reference proteome</keyword>
<feature type="transmembrane region" description="Helical" evidence="1">
    <location>
        <begin position="175"/>
        <end position="192"/>
    </location>
</feature>
<keyword evidence="1" id="KW-1133">Transmembrane helix</keyword>
<gene>
    <name evidence="4" type="ordered locus">ELI_14455</name>
</gene>
<feature type="transmembrane region" description="Helical" evidence="1">
    <location>
        <begin position="198"/>
        <end position="218"/>
    </location>
</feature>
<keyword evidence="1" id="KW-0472">Membrane</keyword>
<evidence type="ECO:0000259" key="2">
    <source>
        <dbReference type="Pfam" id="PF01757"/>
    </source>
</evidence>
<feature type="transmembrane region" description="Helical" evidence="1">
    <location>
        <begin position="142"/>
        <end position="163"/>
    </location>
</feature>
<evidence type="ECO:0000256" key="1">
    <source>
        <dbReference type="SAM" id="Phobius"/>
    </source>
</evidence>
<name>Q2N5Q8_ERYLH</name>
<feature type="transmembrane region" description="Helical" evidence="1">
    <location>
        <begin position="230"/>
        <end position="246"/>
    </location>
</feature>
<protein>
    <submittedName>
        <fullName evidence="4">Putative membrane-located cell surface saccharide saccharideacetylase protein</fullName>
    </submittedName>
</protein>
<dbReference type="KEGG" id="eli:ELI_14455"/>
<dbReference type="STRING" id="314225.ELI_14455"/>
<dbReference type="GO" id="GO:0016747">
    <property type="term" value="F:acyltransferase activity, transferring groups other than amino-acyl groups"/>
    <property type="evidence" value="ECO:0007669"/>
    <property type="project" value="InterPro"/>
</dbReference>
<organism evidence="4 5">
    <name type="scientific">Erythrobacter litoralis (strain HTCC2594)</name>
    <dbReference type="NCBI Taxonomy" id="314225"/>
    <lineage>
        <taxon>Bacteria</taxon>
        <taxon>Pseudomonadati</taxon>
        <taxon>Pseudomonadota</taxon>
        <taxon>Alphaproteobacteria</taxon>
        <taxon>Sphingomonadales</taxon>
        <taxon>Erythrobacteraceae</taxon>
        <taxon>Erythrobacter/Porphyrobacter group</taxon>
        <taxon>Erythrobacter</taxon>
    </lineage>
</organism>
<dbReference type="PANTHER" id="PTHR23028:SF53">
    <property type="entry name" value="ACYL_TRANSF_3 DOMAIN-CONTAINING PROTEIN"/>
    <property type="match status" value="1"/>
</dbReference>
<dbReference type="eggNOG" id="COG1835">
    <property type="taxonomic scope" value="Bacteria"/>
</dbReference>
<dbReference type="Pfam" id="PF01757">
    <property type="entry name" value="Acyl_transf_3"/>
    <property type="match status" value="1"/>
</dbReference>
<feature type="domain" description="SGNH" evidence="3">
    <location>
        <begin position="401"/>
        <end position="627"/>
    </location>
</feature>
<dbReference type="Proteomes" id="UP000008808">
    <property type="component" value="Chromosome"/>
</dbReference>
<feature type="transmembrane region" description="Helical" evidence="1">
    <location>
        <begin position="282"/>
        <end position="301"/>
    </location>
</feature>
<feature type="transmembrane region" description="Helical" evidence="1">
    <location>
        <begin position="82"/>
        <end position="101"/>
    </location>
</feature>
<evidence type="ECO:0000313" key="4">
    <source>
        <dbReference type="EMBL" id="ABC64983.1"/>
    </source>
</evidence>
<feature type="transmembrane region" description="Helical" evidence="1">
    <location>
        <begin position="252"/>
        <end position="270"/>
    </location>
</feature>
<dbReference type="PANTHER" id="PTHR23028">
    <property type="entry name" value="ACETYLTRANSFERASE"/>
    <property type="match status" value="1"/>
</dbReference>
<dbReference type="GO" id="GO:0009103">
    <property type="term" value="P:lipopolysaccharide biosynthetic process"/>
    <property type="evidence" value="ECO:0007669"/>
    <property type="project" value="TreeGrafter"/>
</dbReference>
<sequence>MRQESVQNTVSRFRQDIQGLRAIAVLAVVAFHVDPELLPGGFLGVDIFFVISGYLITGILIREIERERFSIANFYARRIARLFPALLAMLSVTALAGWLLLPPAALVALGDSLPMAAVFVSNLHFSDRLDYFAPAAELQPLLHTWSLAIEEQFYIVFPFVLVVASRYSNRLRDGLIVIAFTLSLAFAVSLALRGGDGFFHAFARAYELMAGALIAIGAVPALRSRAQAQISMFVGLALILGSFVMVDGNDAIPGWISLVPCVGCGLVIMSGRDHSFAAQAIITNRVSAFFGHISYALYLWHWPILVYAGYLTGGVMGYAVLSACVLLAIVFATLSTRFLEKPILRQEWQPKLALPFGIATIAILSLAGHALTQRDGHPDRFDQRSLELFAAASDYSPYRERCHYPGSGVWTYDDRCRIGGNGEQAIAVWGDSFGVELAAALADAQGEAGHAVLPLTASSCPPALDRSPNTPGACAAFNRAVLAGLSSDASVRTVVLFVHYRAKEYSFWQPAEMLSAAAALRRAGKEVLIIEPVPTYHVPVPDALGIAHRLGRDLAAIGVERVTHVRDVEELRSSLKQGAKRADIRIIDPLPVLCSVDRCHMALADGRVAYFDSEHLSMRAARKLVAETALAHLQPSDP</sequence>
<dbReference type="HOGENOM" id="CLU_005679_10_4_5"/>
<dbReference type="Pfam" id="PF19040">
    <property type="entry name" value="SGNH"/>
    <property type="match status" value="1"/>
</dbReference>
<dbReference type="GO" id="GO:0016020">
    <property type="term" value="C:membrane"/>
    <property type="evidence" value="ECO:0007669"/>
    <property type="project" value="TreeGrafter"/>
</dbReference>
<dbReference type="InterPro" id="IPR050879">
    <property type="entry name" value="Acyltransferase_3"/>
</dbReference>
<reference evidence="5" key="1">
    <citation type="journal article" date="2009" name="J. Bacteriol.">
        <title>Complete genome sequence of Erythrobacter litoralis HTCC2594.</title>
        <authorList>
            <person name="Oh H.M."/>
            <person name="Giovannoni S.J."/>
            <person name="Ferriera S."/>
            <person name="Johnson J."/>
            <person name="Cho J.C."/>
        </authorList>
    </citation>
    <scope>NUCLEOTIDE SEQUENCE [LARGE SCALE GENOMIC DNA]</scope>
    <source>
        <strain evidence="5">HTCC2594</strain>
    </source>
</reference>